<dbReference type="EMBL" id="CP002009">
    <property type="protein sequence ID" value="ADG13597.1"/>
    <property type="molecule type" value="Genomic_DNA"/>
</dbReference>
<dbReference type="AlphaFoldDB" id="D5VSP4"/>
<evidence type="ECO:0000259" key="8">
    <source>
        <dbReference type="PROSITE" id="PS50975"/>
    </source>
</evidence>
<dbReference type="Pfam" id="PF13607">
    <property type="entry name" value="Succ_CoA_lig"/>
    <property type="match status" value="1"/>
</dbReference>
<dbReference type="InterPro" id="IPR051538">
    <property type="entry name" value="Acyl-CoA_Synth/Transferase"/>
</dbReference>
<dbReference type="InterPro" id="IPR043938">
    <property type="entry name" value="Ligase_CoA_dom"/>
</dbReference>
<dbReference type="KEGG" id="mif:Metin_0939"/>
<keyword evidence="4 6" id="KW-0547">Nucleotide-binding</keyword>
<evidence type="ECO:0000313" key="9">
    <source>
        <dbReference type="EMBL" id="ADG13597.1"/>
    </source>
</evidence>
<evidence type="ECO:0000256" key="2">
    <source>
        <dbReference type="ARBA" id="ARBA00012957"/>
    </source>
</evidence>
<evidence type="ECO:0000256" key="4">
    <source>
        <dbReference type="ARBA" id="ARBA00022741"/>
    </source>
</evidence>
<dbReference type="Gene3D" id="3.30.1490.20">
    <property type="entry name" value="ATP-grasp fold, A domain"/>
    <property type="match status" value="1"/>
</dbReference>
<keyword evidence="10" id="KW-1185">Reference proteome</keyword>
<evidence type="ECO:0000256" key="7">
    <source>
        <dbReference type="SAM" id="Coils"/>
    </source>
</evidence>
<dbReference type="Gene3D" id="3.40.50.261">
    <property type="entry name" value="Succinyl-CoA synthetase domains"/>
    <property type="match status" value="2"/>
</dbReference>
<organism evidence="9 10">
    <name type="scientific">Methanocaldococcus infernus (strain DSM 11812 / JCM 15783 / ME)</name>
    <dbReference type="NCBI Taxonomy" id="573063"/>
    <lineage>
        <taxon>Archaea</taxon>
        <taxon>Methanobacteriati</taxon>
        <taxon>Methanobacteriota</taxon>
        <taxon>Methanomada group</taxon>
        <taxon>Methanococci</taxon>
        <taxon>Methanococcales</taxon>
        <taxon>Methanocaldococcaceae</taxon>
        <taxon>Methanocaldococcus</taxon>
    </lineage>
</organism>
<evidence type="ECO:0000256" key="1">
    <source>
        <dbReference type="ARBA" id="ARBA00001619"/>
    </source>
</evidence>
<dbReference type="HOGENOM" id="CLU_007415_3_1_2"/>
<dbReference type="STRING" id="573063.Metin_0939"/>
<dbReference type="SUPFAM" id="SSF52210">
    <property type="entry name" value="Succinyl-CoA synthetase domains"/>
    <property type="match status" value="2"/>
</dbReference>
<dbReference type="OrthoDB" id="18103at2157"/>
<feature type="domain" description="ATP-grasp" evidence="8">
    <location>
        <begin position="476"/>
        <end position="553"/>
    </location>
</feature>
<keyword evidence="7" id="KW-0175">Coiled coil</keyword>
<dbReference type="SMART" id="SM00881">
    <property type="entry name" value="CoA_binding"/>
    <property type="match status" value="1"/>
</dbReference>
<dbReference type="Pfam" id="PF19045">
    <property type="entry name" value="Ligase_CoA_2"/>
    <property type="match status" value="1"/>
</dbReference>
<feature type="coiled-coil region" evidence="7">
    <location>
        <begin position="423"/>
        <end position="469"/>
    </location>
</feature>
<dbReference type="PANTHER" id="PTHR43334:SF2">
    <property type="entry name" value="ACETATE--COA LIGASE [ADP-FORMING]"/>
    <property type="match status" value="1"/>
</dbReference>
<dbReference type="InterPro" id="IPR032875">
    <property type="entry name" value="Succ_CoA_lig_flav_dom"/>
</dbReference>
<accession>D5VSP4</accession>
<dbReference type="EC" id="6.2.1.13" evidence="2"/>
<dbReference type="PANTHER" id="PTHR43334">
    <property type="entry name" value="ACETATE--COA LIGASE [ADP-FORMING]"/>
    <property type="match status" value="1"/>
</dbReference>
<keyword evidence="5 6" id="KW-0067">ATP-binding</keyword>
<dbReference type="InterPro" id="IPR011761">
    <property type="entry name" value="ATP-grasp"/>
</dbReference>
<dbReference type="SUPFAM" id="SSF56059">
    <property type="entry name" value="Glutathione synthetase ATP-binding domain-like"/>
    <property type="match status" value="1"/>
</dbReference>
<dbReference type="GO" id="GO:0005524">
    <property type="term" value="F:ATP binding"/>
    <property type="evidence" value="ECO:0007669"/>
    <property type="project" value="UniProtKB-UniRule"/>
</dbReference>
<dbReference type="GeneID" id="9131951"/>
<dbReference type="eggNOG" id="arCOG01338">
    <property type="taxonomic scope" value="Archaea"/>
</dbReference>
<sequence length="667" mass="74537">MFNPKAIAIIGATPKEGKAGYSILKNLLKFKGKLYPINPKYSEIFGIKCYKSILDVDDKIDLAIIVVPNVVVPQVLEECGKKGVKYVVIISAGFSEVGNVELENKVRGILKKYNIRAIGPNCFGLINAHINLNATFSKVFPEKGNISLISQSGAVIDAILDILPLLNIGVSKVVSLGNKIDIQESDILEILKDDEETRVIGIYLESLKDKNFLKVAKEVAKKKPIIVLKAGKSEAGKRAAKSHTGALAGENELYEAIFKQCGFIITETFEEFVDALHVFSTQPEMRGNKVGIITNAGGFGVLAADASESYNLELPEFSVKEELKEVLKNANISNPLDIIGDATPERYEKVVKIVMKDKNMDGYLIILTPQEMTKPLEVAEKLVRVEKVKPLVTSFIGGVSVKGAKSFLRKHGIPSYITPENGVKALSNLYKFYKLKMREENEEEIKEILEEFLNIKEENKEEIRELIKKGDEYSIKKLLSLYNFPVPRGYIVESEEEAEEVAKKLGRVVLKALNVYHKTDVGAVIIDPEDVREAYKNLAEKFGNKILIEEYIDERGVELIFGGKRSLYPLFLVGLGGIFTEVLKDVSLAIPPVDRNYIREMLNELKGSKLLKGYRGIEVDLDYLIDLLFKLSIFFYIHDEIREIDLNPILAYKDGAKILDAKIVRGE</sequence>
<keyword evidence="3" id="KW-0436">Ligase</keyword>
<dbReference type="eggNOG" id="arCOG01340">
    <property type="taxonomic scope" value="Archaea"/>
</dbReference>
<dbReference type="InterPro" id="IPR013815">
    <property type="entry name" value="ATP_grasp_subdomain_1"/>
</dbReference>
<evidence type="ECO:0000256" key="6">
    <source>
        <dbReference type="PROSITE-ProRule" id="PRU00409"/>
    </source>
</evidence>
<dbReference type="Proteomes" id="UP000002061">
    <property type="component" value="Chromosome"/>
</dbReference>
<dbReference type="RefSeq" id="WP_013100343.1">
    <property type="nucleotide sequence ID" value="NC_014122.1"/>
</dbReference>
<dbReference type="PROSITE" id="PS50975">
    <property type="entry name" value="ATP_GRASP"/>
    <property type="match status" value="1"/>
</dbReference>
<evidence type="ECO:0000256" key="5">
    <source>
        <dbReference type="ARBA" id="ARBA00022840"/>
    </source>
</evidence>
<protein>
    <recommendedName>
        <fullName evidence="2">acetate--CoA ligase (ADP-forming)</fullName>
        <ecNumber evidence="2">6.2.1.13</ecNumber>
    </recommendedName>
</protein>
<gene>
    <name evidence="9" type="ordered locus">Metin_0939</name>
</gene>
<dbReference type="InterPro" id="IPR016102">
    <property type="entry name" value="Succinyl-CoA_synth-like"/>
</dbReference>
<dbReference type="InterPro" id="IPR036291">
    <property type="entry name" value="NAD(P)-bd_dom_sf"/>
</dbReference>
<dbReference type="SUPFAM" id="SSF51735">
    <property type="entry name" value="NAD(P)-binding Rossmann-fold domains"/>
    <property type="match status" value="1"/>
</dbReference>
<evidence type="ECO:0000256" key="3">
    <source>
        <dbReference type="ARBA" id="ARBA00022598"/>
    </source>
</evidence>
<dbReference type="GO" id="GO:0043758">
    <property type="term" value="F:acetate-CoA ligase (ADP-forming) activity"/>
    <property type="evidence" value="ECO:0007669"/>
    <property type="project" value="UniProtKB-EC"/>
</dbReference>
<dbReference type="Gene3D" id="3.30.470.20">
    <property type="entry name" value="ATP-grasp fold, B domain"/>
    <property type="match status" value="1"/>
</dbReference>
<dbReference type="Pfam" id="PF13380">
    <property type="entry name" value="CoA_binding_2"/>
    <property type="match status" value="1"/>
</dbReference>
<comment type="catalytic activity">
    <reaction evidence="1">
        <text>acetate + ATP + CoA = acetyl-CoA + ADP + phosphate</text>
        <dbReference type="Rhea" id="RHEA:15081"/>
        <dbReference type="ChEBI" id="CHEBI:30089"/>
        <dbReference type="ChEBI" id="CHEBI:30616"/>
        <dbReference type="ChEBI" id="CHEBI:43474"/>
        <dbReference type="ChEBI" id="CHEBI:57287"/>
        <dbReference type="ChEBI" id="CHEBI:57288"/>
        <dbReference type="ChEBI" id="CHEBI:456216"/>
        <dbReference type="EC" id="6.2.1.13"/>
    </reaction>
</comment>
<dbReference type="InterPro" id="IPR003781">
    <property type="entry name" value="CoA-bd"/>
</dbReference>
<name>D5VSP4_METIM</name>
<dbReference type="GO" id="GO:0046872">
    <property type="term" value="F:metal ion binding"/>
    <property type="evidence" value="ECO:0007669"/>
    <property type="project" value="InterPro"/>
</dbReference>
<reference evidence="9" key="1">
    <citation type="submission" date="2010-04" db="EMBL/GenBank/DDBJ databases">
        <title>Complete sequence of Methanocaldococcus infernus ME.</title>
        <authorList>
            <consortium name="US DOE Joint Genome Institute"/>
            <person name="Lucas S."/>
            <person name="Copeland A."/>
            <person name="Lapidus A."/>
            <person name="Cheng J.-F."/>
            <person name="Bruce D."/>
            <person name="Goodwin L."/>
            <person name="Pitluck S."/>
            <person name="Munk A.C."/>
            <person name="Detter J.C."/>
            <person name="Han C."/>
            <person name="Tapia R."/>
            <person name="Land M."/>
            <person name="Hauser L."/>
            <person name="Kyrpides N."/>
            <person name="Mikhailova N."/>
            <person name="Sieprawska-Lupa M."/>
            <person name="Whitman W.B."/>
            <person name="Woyke T."/>
        </authorList>
    </citation>
    <scope>NUCLEOTIDE SEQUENCE [LARGE SCALE GENOMIC DNA]</scope>
    <source>
        <strain evidence="9">ME</strain>
    </source>
</reference>
<evidence type="ECO:0000313" key="10">
    <source>
        <dbReference type="Proteomes" id="UP000002061"/>
    </source>
</evidence>
<dbReference type="Pfam" id="PF13549">
    <property type="entry name" value="ATP-grasp_5"/>
    <property type="match status" value="1"/>
</dbReference>
<dbReference type="Gene3D" id="3.40.50.720">
    <property type="entry name" value="NAD(P)-binding Rossmann-like Domain"/>
    <property type="match status" value="1"/>
</dbReference>
<proteinExistence type="predicted"/>